<evidence type="ECO:0000313" key="1">
    <source>
        <dbReference type="EMBL" id="EXC46565.1"/>
    </source>
</evidence>
<dbReference type="Gene3D" id="3.40.50.410">
    <property type="entry name" value="von Willebrand factor, type A domain"/>
    <property type="match status" value="1"/>
</dbReference>
<evidence type="ECO:0000313" key="2">
    <source>
        <dbReference type="Proteomes" id="UP000030645"/>
    </source>
</evidence>
<dbReference type="EMBL" id="KE624144">
    <property type="protein sequence ID" value="EXC46565.1"/>
    <property type="molecule type" value="Genomic_DNA"/>
</dbReference>
<dbReference type="SUPFAM" id="SSF53300">
    <property type="entry name" value="vWA-like"/>
    <property type="match status" value="1"/>
</dbReference>
<evidence type="ECO:0008006" key="3">
    <source>
        <dbReference type="Google" id="ProtNLM"/>
    </source>
</evidence>
<dbReference type="Proteomes" id="UP000030645">
    <property type="component" value="Unassembled WGS sequence"/>
</dbReference>
<dbReference type="InterPro" id="IPR051266">
    <property type="entry name" value="CLCR"/>
</dbReference>
<reference evidence="2" key="1">
    <citation type="submission" date="2013-01" db="EMBL/GenBank/DDBJ databases">
        <title>Draft Genome Sequence of a Mulberry Tree, Morus notabilis C.K. Schneid.</title>
        <authorList>
            <person name="He N."/>
            <person name="Zhao S."/>
        </authorList>
    </citation>
    <scope>NUCLEOTIDE SEQUENCE</scope>
</reference>
<keyword evidence="2" id="KW-1185">Reference proteome</keyword>
<dbReference type="PANTHER" id="PTHR10579">
    <property type="entry name" value="CALCIUM-ACTIVATED CHLORIDE CHANNEL REGULATOR"/>
    <property type="match status" value="1"/>
</dbReference>
<sequence>MLNFVRESVTYADNLTSLDSRQLLPLRQITEDSQQDIEKQVNDLVANGNTNITDGLKTALRVLNDRHVKDGRVGAILLMSGGAENRGKAAEVDVGNVPVHTFNFSAECEPSDVKLTVKQFDGDLKIMNVYAGDYPQSSNKDSSVTISLGDLYKKEVRKVIVDLFLPKVDSQTSPDVIKVSYTYSDVGKRLYEANPIKATVTRIDTPPRKEKERENRVKSAKMVNDGKEANYKMVETKNLANPLPIEIMKFATQLLFKRFADLQSAGSSLRFDMINRKQVGRDPFALSTFRSPFMNHEALKSNDNIITSSR</sequence>
<dbReference type="STRING" id="981085.W9SEX6"/>
<accession>W9SEX6</accession>
<dbReference type="PANTHER" id="PTHR10579:SF129">
    <property type="entry name" value="OS01G0640200 PROTEIN"/>
    <property type="match status" value="1"/>
</dbReference>
<dbReference type="AlphaFoldDB" id="W9SEX6"/>
<organism evidence="1 2">
    <name type="scientific">Morus notabilis</name>
    <dbReference type="NCBI Taxonomy" id="981085"/>
    <lineage>
        <taxon>Eukaryota</taxon>
        <taxon>Viridiplantae</taxon>
        <taxon>Streptophyta</taxon>
        <taxon>Embryophyta</taxon>
        <taxon>Tracheophyta</taxon>
        <taxon>Spermatophyta</taxon>
        <taxon>Magnoliopsida</taxon>
        <taxon>eudicotyledons</taxon>
        <taxon>Gunneridae</taxon>
        <taxon>Pentapetalae</taxon>
        <taxon>rosids</taxon>
        <taxon>fabids</taxon>
        <taxon>Rosales</taxon>
        <taxon>Moraceae</taxon>
        <taxon>Moreae</taxon>
        <taxon>Morus</taxon>
    </lineage>
</organism>
<name>W9SEX6_9ROSA</name>
<protein>
    <recommendedName>
        <fullName evidence="3">VWFA domain-containing protein</fullName>
    </recommendedName>
</protein>
<dbReference type="InterPro" id="IPR036465">
    <property type="entry name" value="vWFA_dom_sf"/>
</dbReference>
<dbReference type="eggNOG" id="ENOG502QZGI">
    <property type="taxonomic scope" value="Eukaryota"/>
</dbReference>
<gene>
    <name evidence="1" type="ORF">L484_001964</name>
</gene>
<proteinExistence type="predicted"/>